<keyword evidence="2" id="KW-0732">Signal</keyword>
<dbReference type="EMBL" id="QRMS01000006">
    <property type="protein sequence ID" value="RHJ84682.1"/>
    <property type="molecule type" value="Genomic_DNA"/>
</dbReference>
<dbReference type="Gene3D" id="2.160.20.10">
    <property type="entry name" value="Single-stranded right-handed beta-helix, Pectin lyase-like"/>
    <property type="match status" value="1"/>
</dbReference>
<dbReference type="InterPro" id="IPR036116">
    <property type="entry name" value="FN3_sf"/>
</dbReference>
<protein>
    <recommendedName>
        <fullName evidence="5">Fibronectin type-III domain-containing protein</fullName>
    </recommendedName>
</protein>
<dbReference type="InterPro" id="IPR011050">
    <property type="entry name" value="Pectin_lyase_fold/virulence"/>
</dbReference>
<feature type="compositionally biased region" description="Low complexity" evidence="1">
    <location>
        <begin position="733"/>
        <end position="750"/>
    </location>
</feature>
<proteinExistence type="predicted"/>
<dbReference type="RefSeq" id="WP_118336481.1">
    <property type="nucleotide sequence ID" value="NZ_AP025567.1"/>
</dbReference>
<evidence type="ECO:0000313" key="4">
    <source>
        <dbReference type="Proteomes" id="UP000284841"/>
    </source>
</evidence>
<dbReference type="AlphaFoldDB" id="A0A415DW04"/>
<dbReference type="SUPFAM" id="SSF51126">
    <property type="entry name" value="Pectin lyase-like"/>
    <property type="match status" value="1"/>
</dbReference>
<comment type="caution">
    <text evidence="3">The sequence shown here is derived from an EMBL/GenBank/DDBJ whole genome shotgun (WGS) entry which is preliminary data.</text>
</comment>
<accession>A0A415DW04</accession>
<name>A0A415DW04_9FIRM</name>
<dbReference type="Gene3D" id="2.60.40.10">
    <property type="entry name" value="Immunoglobulins"/>
    <property type="match status" value="1"/>
</dbReference>
<gene>
    <name evidence="3" type="ORF">DW099_17065</name>
</gene>
<dbReference type="STRING" id="1776384.GCA_900086585_01321"/>
<reference evidence="3 4" key="1">
    <citation type="submission" date="2018-08" db="EMBL/GenBank/DDBJ databases">
        <title>A genome reference for cultivated species of the human gut microbiota.</title>
        <authorList>
            <person name="Zou Y."/>
            <person name="Xue W."/>
            <person name="Luo G."/>
        </authorList>
    </citation>
    <scope>NUCLEOTIDE SEQUENCE [LARGE SCALE GENOMIC DNA]</scope>
    <source>
        <strain evidence="3 4">AM07-24</strain>
    </source>
</reference>
<feature type="signal peptide" evidence="2">
    <location>
        <begin position="1"/>
        <end position="24"/>
    </location>
</feature>
<evidence type="ECO:0008006" key="5">
    <source>
        <dbReference type="Google" id="ProtNLM"/>
    </source>
</evidence>
<dbReference type="InterPro" id="IPR013783">
    <property type="entry name" value="Ig-like_fold"/>
</dbReference>
<evidence type="ECO:0000313" key="3">
    <source>
        <dbReference type="EMBL" id="RHJ84682.1"/>
    </source>
</evidence>
<feature type="region of interest" description="Disordered" evidence="1">
    <location>
        <begin position="730"/>
        <end position="750"/>
    </location>
</feature>
<dbReference type="InterPro" id="IPR006626">
    <property type="entry name" value="PbH1"/>
</dbReference>
<organism evidence="3 4">
    <name type="scientific">Emergencia timonensis</name>
    <dbReference type="NCBI Taxonomy" id="1776384"/>
    <lineage>
        <taxon>Bacteria</taxon>
        <taxon>Bacillati</taxon>
        <taxon>Bacillota</taxon>
        <taxon>Clostridia</taxon>
        <taxon>Peptostreptococcales</taxon>
        <taxon>Anaerovoracaceae</taxon>
        <taxon>Emergencia</taxon>
    </lineage>
</organism>
<keyword evidence="4" id="KW-1185">Reference proteome</keyword>
<dbReference type="PROSITE" id="PS51257">
    <property type="entry name" value="PROKAR_LIPOPROTEIN"/>
    <property type="match status" value="1"/>
</dbReference>
<dbReference type="InterPro" id="IPR012334">
    <property type="entry name" value="Pectin_lyas_fold"/>
</dbReference>
<dbReference type="SMART" id="SM00710">
    <property type="entry name" value="PbH1"/>
    <property type="match status" value="4"/>
</dbReference>
<sequence>MKKLLSILLCIAVAMGCMPTMVFAGIGELPKPDVLLVKMGTSANALTTLQTKGDDPAQEGSSQTYRLSANPKISLGEDNEYLYLQVERIAAYKEATKNEMTISYQIGNHVFAIEPTKIDGNTVRIPLSQLCIQVHDEYDSINIEVKSGEVNYYYRGHLTDIFSGTSNPHNIFGLGKYVGYYTSDDNHAISIFEGVDGKIKGRVVDEVDDRNAPLIKNLSVDLLQDVNAAIKSETLSVSGFSDTAKLEVKDGRLHMIKKYSYRRAGERQKEEIAADTVFIKSTASVVNNVNTNKSYPSLEQAMAEARSGDNIRILENMTITRSINVDTDVTLDLNGKKVTAGGNLVQPFYMSEQGKLTVKNSSNSGGIMVNVNPTNAQKALNYAVDYTTLNFAPGDYGKLEIRNRTIDKIEDSENMKGRYERTLKHITFIGQEGTILEQFLVQPGHHYSSDGTGREMVDYATGENIKVNEANGYFSILNIDHMTFQNLEFKSTKNEPAIYFAYWYNGQEAAQFGPVDHLTINECKFNLENSGNSSQAINLSEGGTHTFHNVSIKDNVVEKAYQGIYLGGACGGPADIEIKGNVIKNTVHNAIALQGEVRGKAVITENIIDGAKDRAFRFNDVFSSADIKINNNIILNSGDGEGKLIKDHFIEAGAKIDLEHNYWQLTDGKTLDQAVEGNLQTPTTTGIISGTFPQNVSQYVGEGYECVSDGTGRYVVREIYRPIIVPPAKPDVTTDSTTEGTTTKTEAQATTSGKETTATISDQAAKKLVEQAAAKDADEVAVEVPKGNKPVIKVELPAETINGIVEKTDAALTIKTSNGDVSFDNKALEAISKGATGDKITIVAEVVEQPSNAQKKIVGDDGVLLDLKVIHANGFVTAFGEGKVTIAIPIPDRLLNKTVKVVYLADDGAYVTLSGSEVVKDGKQYYVFETGHFSSYALVDGKTADRYFAKIRLGVKNTKINASTTAKKGSITVKWKKSAGFKVDYYQVFRSTKKNIGYGTKAFYTTKTGTQKSYKNTKQLKKGTRYYYKVRGVRVLDGQKVYTKWSNKAIRIAK</sequence>
<evidence type="ECO:0000256" key="1">
    <source>
        <dbReference type="SAM" id="MobiDB-lite"/>
    </source>
</evidence>
<dbReference type="Proteomes" id="UP000284841">
    <property type="component" value="Unassembled WGS sequence"/>
</dbReference>
<dbReference type="SUPFAM" id="SSF49265">
    <property type="entry name" value="Fibronectin type III"/>
    <property type="match status" value="1"/>
</dbReference>
<evidence type="ECO:0000256" key="2">
    <source>
        <dbReference type="SAM" id="SignalP"/>
    </source>
</evidence>
<dbReference type="OrthoDB" id="1781324at2"/>
<feature type="chain" id="PRO_5019586888" description="Fibronectin type-III domain-containing protein" evidence="2">
    <location>
        <begin position="25"/>
        <end position="1054"/>
    </location>
</feature>